<sequence>MNSSLIRFFMSKIAATSGMGTLRWINAYVKQFPIVTHDHTFLVSKVIEKVTEIIGNKSHGKQTDALEEEINELVMDIYQLTEDEKEIVRKS</sequence>
<dbReference type="EMBL" id="PFWU01000041">
    <property type="protein sequence ID" value="PJA45394.1"/>
    <property type="molecule type" value="Genomic_DNA"/>
</dbReference>
<reference evidence="2" key="1">
    <citation type="submission" date="2017-09" db="EMBL/GenBank/DDBJ databases">
        <title>Depth-based differentiation of microbial function through sediment-hosted aquifers and enrichment of novel symbionts in the deep terrestrial subsurface.</title>
        <authorList>
            <person name="Probst A.J."/>
            <person name="Ladd B."/>
            <person name="Jarett J.K."/>
            <person name="Geller-Mcgrath D.E."/>
            <person name="Sieber C.M.K."/>
            <person name="Emerson J.B."/>
            <person name="Anantharaman K."/>
            <person name="Thomas B.C."/>
            <person name="Malmstrom R."/>
            <person name="Stieglmeier M."/>
            <person name="Klingl A."/>
            <person name="Woyke T."/>
            <person name="Ryan C.M."/>
            <person name="Banfield J.F."/>
        </authorList>
    </citation>
    <scope>NUCLEOTIDE SEQUENCE [LARGE SCALE GENOMIC DNA]</scope>
</reference>
<name>A0A2M7XC11_9BACT</name>
<dbReference type="AlphaFoldDB" id="A0A2M7XC11"/>
<comment type="caution">
    <text evidence="1">The sequence shown here is derived from an EMBL/GenBank/DDBJ whole genome shotgun (WGS) entry which is preliminary data.</text>
</comment>
<dbReference type="Proteomes" id="UP000229385">
    <property type="component" value="Unassembled WGS sequence"/>
</dbReference>
<evidence type="ECO:0000313" key="2">
    <source>
        <dbReference type="Proteomes" id="UP000229385"/>
    </source>
</evidence>
<evidence type="ECO:0000313" key="1">
    <source>
        <dbReference type="EMBL" id="PJA45394.1"/>
    </source>
</evidence>
<accession>A0A2M7XC11</accession>
<organism evidence="1 2">
    <name type="scientific">Candidatus Uhrbacteria bacterium CG_4_9_14_3_um_filter_50_9</name>
    <dbReference type="NCBI Taxonomy" id="1975035"/>
    <lineage>
        <taxon>Bacteria</taxon>
        <taxon>Candidatus Uhriibacteriota</taxon>
    </lineage>
</organism>
<gene>
    <name evidence="1" type="ORF">CO174_03440</name>
</gene>
<protein>
    <submittedName>
        <fullName evidence="1">Uncharacterized protein</fullName>
    </submittedName>
</protein>
<proteinExistence type="predicted"/>